<sequence length="311" mass="34284">MGLAVTAIDDRTEDGAWYFIPRYTGPMAAFTRSRESNVVTMTSVQTMVDNVIAVLDGNSISWLNILDHGNPNGIQIGDQWITAGTLPHYSAELGRLTPYFSAGATVHLQHCESGQNRSLMRALAGIWNVTVRAGTGLHNSVLRVNYSLEPYVLCNADRCWDEPPPPPTEVDWSRKACCFAAGTSIHTPQGFKAIETLEEGDSILAWNPQRHTVEPARLEKKDVHAGRFPVTRLETMGKFVSATDGHRFAVDRMPWTPTEKLSAKTPLCSRGGVISLDARTFAGYVDKVYNLVVEGFDTFLVGDHGLIVRDH</sequence>
<organism evidence="2 3">
    <name type="scientific">Marivita hallyeonensis</name>
    <dbReference type="NCBI Taxonomy" id="996342"/>
    <lineage>
        <taxon>Bacteria</taxon>
        <taxon>Pseudomonadati</taxon>
        <taxon>Pseudomonadota</taxon>
        <taxon>Alphaproteobacteria</taxon>
        <taxon>Rhodobacterales</taxon>
        <taxon>Roseobacteraceae</taxon>
        <taxon>Marivita</taxon>
    </lineage>
</organism>
<reference evidence="2 3" key="1">
    <citation type="submission" date="2016-11" db="EMBL/GenBank/DDBJ databases">
        <authorList>
            <person name="Jaros S."/>
            <person name="Januszkiewicz K."/>
            <person name="Wedrychowicz H."/>
        </authorList>
    </citation>
    <scope>NUCLEOTIDE SEQUENCE [LARGE SCALE GENOMIC DNA]</scope>
    <source>
        <strain evidence="2 3">DSM 29431</strain>
    </source>
</reference>
<protein>
    <recommendedName>
        <fullName evidence="1">DUF4347 domain-containing protein</fullName>
    </recommendedName>
</protein>
<feature type="domain" description="DUF4347" evidence="1">
    <location>
        <begin position="35"/>
        <end position="134"/>
    </location>
</feature>
<keyword evidence="3" id="KW-1185">Reference proteome</keyword>
<dbReference type="SUPFAM" id="SSF51294">
    <property type="entry name" value="Hedgehog/intein (Hint) domain"/>
    <property type="match status" value="1"/>
</dbReference>
<dbReference type="InterPro" id="IPR025592">
    <property type="entry name" value="DUF4347"/>
</dbReference>
<accession>A0A1M5MJK6</accession>
<evidence type="ECO:0000259" key="1">
    <source>
        <dbReference type="Pfam" id="PF14252"/>
    </source>
</evidence>
<dbReference type="Pfam" id="PF14252">
    <property type="entry name" value="DUF4347"/>
    <property type="match status" value="1"/>
</dbReference>
<name>A0A1M5MJK6_9RHOB</name>
<evidence type="ECO:0000313" key="3">
    <source>
        <dbReference type="Proteomes" id="UP000184221"/>
    </source>
</evidence>
<dbReference type="Proteomes" id="UP000184221">
    <property type="component" value="Unassembled WGS sequence"/>
</dbReference>
<dbReference type="InterPro" id="IPR036844">
    <property type="entry name" value="Hint_dom_sf"/>
</dbReference>
<dbReference type="Gene3D" id="2.170.16.10">
    <property type="entry name" value="Hedgehog/Intein (Hint) domain"/>
    <property type="match status" value="1"/>
</dbReference>
<dbReference type="STRING" id="996342.SAMN05443551_0541"/>
<dbReference type="AlphaFoldDB" id="A0A1M5MJK6"/>
<dbReference type="EMBL" id="FQXC01000001">
    <property type="protein sequence ID" value="SHG77468.1"/>
    <property type="molecule type" value="Genomic_DNA"/>
</dbReference>
<gene>
    <name evidence="2" type="ORF">SAMN05443551_0541</name>
</gene>
<evidence type="ECO:0000313" key="2">
    <source>
        <dbReference type="EMBL" id="SHG77468.1"/>
    </source>
</evidence>
<proteinExistence type="predicted"/>